<feature type="chain" id="PRO_5043288365" evidence="2">
    <location>
        <begin position="24"/>
        <end position="299"/>
    </location>
</feature>
<organism evidence="5">
    <name type="scientific">Pontimicrobium sp. SW4</name>
    <dbReference type="NCBI Taxonomy" id="3153519"/>
    <lineage>
        <taxon>Bacteria</taxon>
        <taxon>Pseudomonadati</taxon>
        <taxon>Bacteroidota</taxon>
        <taxon>Flavobacteriia</taxon>
        <taxon>Flavobacteriales</taxon>
        <taxon>Flavobacteriaceae</taxon>
        <taxon>Pontimicrobium</taxon>
    </lineage>
</organism>
<dbReference type="EMBL" id="CP157199">
    <property type="protein sequence ID" value="XBG61316.1"/>
    <property type="molecule type" value="Genomic_DNA"/>
</dbReference>
<dbReference type="InterPro" id="IPR013766">
    <property type="entry name" value="Thioredoxin_domain"/>
</dbReference>
<accession>A0AAU7BT56</accession>
<dbReference type="PROSITE" id="PS50293">
    <property type="entry name" value="TPR_REGION"/>
    <property type="match status" value="1"/>
</dbReference>
<dbReference type="Gene3D" id="1.25.40.10">
    <property type="entry name" value="Tetratricopeptide repeat domain"/>
    <property type="match status" value="1"/>
</dbReference>
<feature type="signal peptide" evidence="2">
    <location>
        <begin position="1"/>
        <end position="23"/>
    </location>
</feature>
<dbReference type="EMBL" id="CP157199">
    <property type="protein sequence ID" value="XBG61293.1"/>
    <property type="molecule type" value="Genomic_DNA"/>
</dbReference>
<proteinExistence type="predicted"/>
<evidence type="ECO:0000313" key="5">
    <source>
        <dbReference type="EMBL" id="XBG61316.1"/>
    </source>
</evidence>
<dbReference type="Pfam" id="PF14595">
    <property type="entry name" value="Thioredoxin_9"/>
    <property type="match status" value="1"/>
</dbReference>
<dbReference type="InterPro" id="IPR036249">
    <property type="entry name" value="Thioredoxin-like_sf"/>
</dbReference>
<dbReference type="InterPro" id="IPR011990">
    <property type="entry name" value="TPR-like_helical_dom_sf"/>
</dbReference>
<dbReference type="PROSITE" id="PS50005">
    <property type="entry name" value="TPR"/>
    <property type="match status" value="1"/>
</dbReference>
<keyword evidence="1" id="KW-0802">TPR repeat</keyword>
<reference evidence="5" key="1">
    <citation type="submission" date="2024-05" db="EMBL/GenBank/DDBJ databases">
        <title>Pontimicrobium maritimus sp. nov., isolated form sea water.</title>
        <authorList>
            <person name="Muhammad N."/>
            <person name="Vuong T.Q."/>
            <person name="Han H.L."/>
            <person name="Kim S.-G."/>
        </authorList>
    </citation>
    <scope>NUCLEOTIDE SEQUENCE</scope>
    <source>
        <strain evidence="5">SW4</strain>
    </source>
</reference>
<evidence type="ECO:0000313" key="4">
    <source>
        <dbReference type="EMBL" id="XBG61293.1"/>
    </source>
</evidence>
<name>A0AAU7BT56_9FLAO</name>
<feature type="domain" description="Thioredoxin" evidence="3">
    <location>
        <begin position="40"/>
        <end position="175"/>
    </location>
</feature>
<protein>
    <submittedName>
        <fullName evidence="5">Thioredoxin family protein</fullName>
    </submittedName>
</protein>
<dbReference type="PROSITE" id="PS51352">
    <property type="entry name" value="THIOREDOXIN_2"/>
    <property type="match status" value="1"/>
</dbReference>
<dbReference type="CDD" id="cd02947">
    <property type="entry name" value="TRX_family"/>
    <property type="match status" value="1"/>
</dbReference>
<dbReference type="Pfam" id="PF13414">
    <property type="entry name" value="TPR_11"/>
    <property type="match status" value="1"/>
</dbReference>
<sequence length="299" mass="34701">MQRIVTILSLLFCLSLSYSQTYNQLVVDDKGKEKLLGKINREGLTSNSFKSWFDKNYDNYILNEKLINTIKDSLNDYTIMLFLGTWCGDSKREVPRFYKVLDAANFPEDQLEVIAVDRTPEAYKKSPTGEEKGLNIHRVPTFIFYKNGKEINRIVESPQATFEHDIKAIIEGKYTPKYVAANYIDGLIKQQGIDTLKTMETSLVSTLSEFVQGSRELNTFGYVRLRAKRFNEAIYVFDLNTKIFPYRDNVFDSLGEAYYESKNYSEALKSYKKVIEFSPKNENAMKMITKIEAIERTRR</sequence>
<dbReference type="RefSeq" id="WP_347923745.1">
    <property type="nucleotide sequence ID" value="NZ_CP157199.1"/>
</dbReference>
<dbReference type="SUPFAM" id="SSF48452">
    <property type="entry name" value="TPR-like"/>
    <property type="match status" value="1"/>
</dbReference>
<dbReference type="SUPFAM" id="SSF52833">
    <property type="entry name" value="Thioredoxin-like"/>
    <property type="match status" value="1"/>
</dbReference>
<dbReference type="GO" id="GO:0006950">
    <property type="term" value="P:response to stress"/>
    <property type="evidence" value="ECO:0007669"/>
    <property type="project" value="UniProtKB-ARBA"/>
</dbReference>
<evidence type="ECO:0000259" key="3">
    <source>
        <dbReference type="PROSITE" id="PS51352"/>
    </source>
</evidence>
<evidence type="ECO:0000256" key="2">
    <source>
        <dbReference type="SAM" id="SignalP"/>
    </source>
</evidence>
<dbReference type="SMART" id="SM00028">
    <property type="entry name" value="TPR"/>
    <property type="match status" value="1"/>
</dbReference>
<keyword evidence="2" id="KW-0732">Signal</keyword>
<dbReference type="AlphaFoldDB" id="A0AAU7BT56"/>
<dbReference type="Gene3D" id="3.40.30.10">
    <property type="entry name" value="Glutaredoxin"/>
    <property type="match status" value="1"/>
</dbReference>
<dbReference type="InterPro" id="IPR019734">
    <property type="entry name" value="TPR_rpt"/>
</dbReference>
<evidence type="ECO:0000256" key="1">
    <source>
        <dbReference type="PROSITE-ProRule" id="PRU00339"/>
    </source>
</evidence>
<feature type="repeat" description="TPR" evidence="1">
    <location>
        <begin position="248"/>
        <end position="281"/>
    </location>
</feature>
<gene>
    <name evidence="5" type="ORF">ABGB03_00070</name>
    <name evidence="4" type="ORF">ABGB03_15675</name>
</gene>